<dbReference type="AlphaFoldDB" id="D1NXL6"/>
<evidence type="ECO:0000256" key="3">
    <source>
        <dbReference type="SAM" id="Phobius"/>
    </source>
</evidence>
<dbReference type="GO" id="GO:0017057">
    <property type="term" value="F:6-phosphogluconolactonase activity"/>
    <property type="evidence" value="ECO:0007669"/>
    <property type="project" value="TreeGrafter"/>
</dbReference>
<dbReference type="GO" id="GO:0005829">
    <property type="term" value="C:cytosol"/>
    <property type="evidence" value="ECO:0007669"/>
    <property type="project" value="TreeGrafter"/>
</dbReference>
<reference evidence="4" key="1">
    <citation type="submission" date="2009-12" db="EMBL/GenBank/DDBJ databases">
        <authorList>
            <person name="Weinstock G."/>
            <person name="Sodergren E."/>
            <person name="Clifton S."/>
            <person name="Fulton L."/>
            <person name="Fulton B."/>
            <person name="Courtney L."/>
            <person name="Fronick C."/>
            <person name="Harrison M."/>
            <person name="Strong C."/>
            <person name="Farmer C."/>
            <person name="Delahaunty K."/>
            <person name="Markovic C."/>
            <person name="Hall O."/>
            <person name="Minx P."/>
            <person name="Tomlinson C."/>
            <person name="Mitreva M."/>
            <person name="Nelson J."/>
            <person name="Hou S."/>
            <person name="Wollam A."/>
            <person name="Pepin K.H."/>
            <person name="Johnson M."/>
            <person name="Bhonagiri V."/>
            <person name="Nash W.E."/>
            <person name="Warren W."/>
            <person name="Chinwalla A."/>
            <person name="Mardis E.R."/>
            <person name="Wilson R.K."/>
        </authorList>
    </citation>
    <scope>NUCLEOTIDE SEQUENCE [LARGE SCALE GENOMIC DNA]</scope>
    <source>
        <strain evidence="4">DSM 4541</strain>
    </source>
</reference>
<sequence>MFIHQTVRGRILGAFSIILGRIINSLIALEFIITQGVRMDQVVYVASPESQQIHVWAMNQVGELSLLQTVNTPGQVQPMVVSHDKKYLYIGVGPHLSVVTYEIEVQGVLRFKAQTSVPGKPVHLSLDNSGKFLFVPSYHQHNLAVLPIGNDGVAGAPIQVVEGLRHPHSSHMDAQNQQLWIPCLGEDHIRLFDLADNGYLTEATAEQITTAAKAGPRHLALHPTENVIYCLNELDSTINVYHKFTRYREMQNVALYPAGNQSQRWAADVHITPDGHHLYASERSESYLSHYQVSDNGRELSLVGRYPTETQPRGFNIDGTGRFLISSGQKSDHISVSEIDPITGKLTLLARYKVSAGCMWVTFR</sequence>
<dbReference type="GO" id="GO:0006006">
    <property type="term" value="P:glucose metabolic process"/>
    <property type="evidence" value="ECO:0007669"/>
    <property type="project" value="UniProtKB-KW"/>
</dbReference>
<dbReference type="PANTHER" id="PTHR30344:SF1">
    <property type="entry name" value="6-PHOSPHOGLUCONOLACTONASE"/>
    <property type="match status" value="1"/>
</dbReference>
<dbReference type="Pfam" id="PF10282">
    <property type="entry name" value="Lactonase"/>
    <property type="match status" value="1"/>
</dbReference>
<protein>
    <submittedName>
        <fullName evidence="4">6-phosphogluconolactonase</fullName>
    </submittedName>
</protein>
<gene>
    <name evidence="4" type="ORF">PROVRUST_04645</name>
</gene>
<evidence type="ECO:0000256" key="2">
    <source>
        <dbReference type="ARBA" id="ARBA00022526"/>
    </source>
</evidence>
<dbReference type="InterPro" id="IPR015943">
    <property type="entry name" value="WD40/YVTN_repeat-like_dom_sf"/>
</dbReference>
<keyword evidence="3" id="KW-1133">Transmembrane helix</keyword>
<keyword evidence="5" id="KW-1185">Reference proteome</keyword>
<evidence type="ECO:0000313" key="4">
    <source>
        <dbReference type="EMBL" id="EFB74155.1"/>
    </source>
</evidence>
<dbReference type="Proteomes" id="UP000005512">
    <property type="component" value="Unassembled WGS sequence"/>
</dbReference>
<dbReference type="Gene3D" id="2.130.10.10">
    <property type="entry name" value="YVTN repeat-like/Quinoprotein amine dehydrogenase"/>
    <property type="match status" value="1"/>
</dbReference>
<keyword evidence="3" id="KW-0472">Membrane</keyword>
<dbReference type="SUPFAM" id="SSF50974">
    <property type="entry name" value="Nitrous oxide reductase, N-terminal domain"/>
    <property type="match status" value="1"/>
</dbReference>
<name>D1NXL6_9GAMM</name>
<dbReference type="HOGENOM" id="CLU_038716_2_0_6"/>
<keyword evidence="2" id="KW-0119">Carbohydrate metabolism</keyword>
<dbReference type="eggNOG" id="COG2706">
    <property type="taxonomic scope" value="Bacteria"/>
</dbReference>
<feature type="transmembrane region" description="Helical" evidence="3">
    <location>
        <begin position="12"/>
        <end position="33"/>
    </location>
</feature>
<comment type="similarity">
    <text evidence="1">Belongs to the cycloisomerase 2 family.</text>
</comment>
<accession>D1NXL6</accession>
<dbReference type="InterPro" id="IPR019405">
    <property type="entry name" value="Lactonase_7-beta_prop"/>
</dbReference>
<dbReference type="InterPro" id="IPR011045">
    <property type="entry name" value="N2O_reductase_N"/>
</dbReference>
<comment type="caution">
    <text evidence="4">The sequence shown here is derived from an EMBL/GenBank/DDBJ whole genome shotgun (WGS) entry which is preliminary data.</text>
</comment>
<evidence type="ECO:0000313" key="5">
    <source>
        <dbReference type="Proteomes" id="UP000005512"/>
    </source>
</evidence>
<keyword evidence="2" id="KW-0313">Glucose metabolism</keyword>
<dbReference type="InterPro" id="IPR050282">
    <property type="entry name" value="Cycloisomerase_2"/>
</dbReference>
<dbReference type="STRING" id="500637.PROVRUST_04645"/>
<dbReference type="EMBL" id="ABXV02000002">
    <property type="protein sequence ID" value="EFB74155.1"/>
    <property type="molecule type" value="Genomic_DNA"/>
</dbReference>
<keyword evidence="3" id="KW-0812">Transmembrane</keyword>
<dbReference type="NCBIfam" id="NF008258">
    <property type="entry name" value="PRK11028.1"/>
    <property type="match status" value="1"/>
</dbReference>
<dbReference type="SUPFAM" id="SSF50956">
    <property type="entry name" value="Thermostable phytase (3-phytase)"/>
    <property type="match status" value="1"/>
</dbReference>
<evidence type="ECO:0000256" key="1">
    <source>
        <dbReference type="ARBA" id="ARBA00005564"/>
    </source>
</evidence>
<organism evidence="4 5">
    <name type="scientific">Providencia rustigianii DSM 4541</name>
    <dbReference type="NCBI Taxonomy" id="500637"/>
    <lineage>
        <taxon>Bacteria</taxon>
        <taxon>Pseudomonadati</taxon>
        <taxon>Pseudomonadota</taxon>
        <taxon>Gammaproteobacteria</taxon>
        <taxon>Enterobacterales</taxon>
        <taxon>Morganellaceae</taxon>
        <taxon>Providencia</taxon>
    </lineage>
</organism>
<proteinExistence type="inferred from homology"/>
<dbReference type="PANTHER" id="PTHR30344">
    <property type="entry name" value="6-PHOSPHOGLUCONOLACTONASE-RELATED"/>
    <property type="match status" value="1"/>
</dbReference>